<dbReference type="AlphaFoldDB" id="A0A3D8QWG5"/>
<dbReference type="OrthoDB" id="444432at2759"/>
<name>A0A3D8QWG5_9HELO</name>
<protein>
    <recommendedName>
        <fullName evidence="4">Flavin-nucleotide-binding protein</fullName>
    </recommendedName>
</protein>
<dbReference type="SUPFAM" id="SSF50475">
    <property type="entry name" value="FMN-binding split barrel"/>
    <property type="match status" value="1"/>
</dbReference>
<reference evidence="2 3" key="1">
    <citation type="journal article" date="2018" name="IMA Fungus">
        <title>IMA Genome-F 9: Draft genome sequence of Annulohypoxylon stygium, Aspergillus mulundensis, Berkeleyomyces basicola (syn. Thielaviopsis basicola), Ceratocystis smalleyi, two Cercospora beticola strains, Coleophoma cylindrospora, Fusarium fracticaudum, Phialophora cf. hyalina, and Morchella septimelata.</title>
        <authorList>
            <person name="Wingfield B.D."/>
            <person name="Bills G.F."/>
            <person name="Dong Y."/>
            <person name="Huang W."/>
            <person name="Nel W.J."/>
            <person name="Swalarsk-Parry B.S."/>
            <person name="Vaghefi N."/>
            <person name="Wilken P.M."/>
            <person name="An Z."/>
            <person name="de Beer Z.W."/>
            <person name="De Vos L."/>
            <person name="Chen L."/>
            <person name="Duong T.A."/>
            <person name="Gao Y."/>
            <person name="Hammerbacher A."/>
            <person name="Kikkert J.R."/>
            <person name="Li Y."/>
            <person name="Li H."/>
            <person name="Li K."/>
            <person name="Li Q."/>
            <person name="Liu X."/>
            <person name="Ma X."/>
            <person name="Naidoo K."/>
            <person name="Pethybridge S.J."/>
            <person name="Sun J."/>
            <person name="Steenkamp E.T."/>
            <person name="van der Nest M.A."/>
            <person name="van Wyk S."/>
            <person name="Wingfield M.J."/>
            <person name="Xiong C."/>
            <person name="Yue Q."/>
            <person name="Zhang X."/>
        </authorList>
    </citation>
    <scope>NUCLEOTIDE SEQUENCE [LARGE SCALE GENOMIC DNA]</scope>
    <source>
        <strain evidence="2 3">BP6252</strain>
    </source>
</reference>
<dbReference type="STRING" id="1849047.A0A3D8QWG5"/>
<evidence type="ECO:0000313" key="2">
    <source>
        <dbReference type="EMBL" id="RDW66132.1"/>
    </source>
</evidence>
<feature type="compositionally biased region" description="Basic and acidic residues" evidence="1">
    <location>
        <begin position="1"/>
        <end position="11"/>
    </location>
</feature>
<evidence type="ECO:0000256" key="1">
    <source>
        <dbReference type="SAM" id="MobiDB-lite"/>
    </source>
</evidence>
<feature type="region of interest" description="Disordered" evidence="1">
    <location>
        <begin position="1"/>
        <end position="22"/>
    </location>
</feature>
<dbReference type="Gene3D" id="2.30.110.10">
    <property type="entry name" value="Electron Transport, Fmn-binding Protein, Chain A"/>
    <property type="match status" value="1"/>
</dbReference>
<gene>
    <name evidence="2" type="ORF">BP6252_09767</name>
</gene>
<dbReference type="EMBL" id="PDLM01000011">
    <property type="protein sequence ID" value="RDW66132.1"/>
    <property type="molecule type" value="Genomic_DNA"/>
</dbReference>
<dbReference type="InterPro" id="IPR012349">
    <property type="entry name" value="Split_barrel_FMN-bd"/>
</dbReference>
<sequence length="263" mass="29020">MADSESYDKHPRSTVNRYGKPRGRYDYQTIHSVVNTVPVLHVSFPTPDEDDPFPAMIPMLGFMGDFSAPGSDDLARPLDLYLHGYISSRLMKLGGTGDGVHEGLPLTIAATHLDGLVLALTPNHHSYNYRSAILHGFATAVTDADEKMWALEKITNAVVTDRWQNTRLPPTKAEMVSTQIIKVSVVSASAKIRAGMPGDDRNDMKNDELRAKTWIGVVPTWTQYGQPIASPENRVKEVPAHVRDFVKAVNEREEGTAKDAALQ</sequence>
<dbReference type="Proteomes" id="UP000256645">
    <property type="component" value="Unassembled WGS sequence"/>
</dbReference>
<organism evidence="2 3">
    <name type="scientific">Coleophoma cylindrospora</name>
    <dbReference type="NCBI Taxonomy" id="1849047"/>
    <lineage>
        <taxon>Eukaryota</taxon>
        <taxon>Fungi</taxon>
        <taxon>Dikarya</taxon>
        <taxon>Ascomycota</taxon>
        <taxon>Pezizomycotina</taxon>
        <taxon>Leotiomycetes</taxon>
        <taxon>Helotiales</taxon>
        <taxon>Dermateaceae</taxon>
        <taxon>Coleophoma</taxon>
    </lineage>
</organism>
<keyword evidence="3" id="KW-1185">Reference proteome</keyword>
<evidence type="ECO:0008006" key="4">
    <source>
        <dbReference type="Google" id="ProtNLM"/>
    </source>
</evidence>
<accession>A0A3D8QWG5</accession>
<evidence type="ECO:0000313" key="3">
    <source>
        <dbReference type="Proteomes" id="UP000256645"/>
    </source>
</evidence>
<dbReference type="Pfam" id="PF12900">
    <property type="entry name" value="Pyridox_ox_2"/>
    <property type="match status" value="1"/>
</dbReference>
<dbReference type="PANTHER" id="PTHR34071">
    <property type="entry name" value="5-NITROIMIDAZOLE ANTIBIOTICS RESISTANCE PROTEIN, NIMA-FAMILY-RELATED PROTEIN-RELATED"/>
    <property type="match status" value="1"/>
</dbReference>
<comment type="caution">
    <text evidence="2">The sequence shown here is derived from an EMBL/GenBank/DDBJ whole genome shotgun (WGS) entry which is preliminary data.</text>
</comment>
<proteinExistence type="predicted"/>
<dbReference type="InterPro" id="IPR024747">
    <property type="entry name" value="Pyridox_Oxase-rel"/>
</dbReference>
<dbReference type="PANTHER" id="PTHR34071:SF2">
    <property type="entry name" value="FLAVIN-NUCLEOTIDE-BINDING PROTEIN"/>
    <property type="match status" value="1"/>
</dbReference>